<dbReference type="RefSeq" id="WP_188603562.1">
    <property type="nucleotide sequence ID" value="NZ_AP026830.1"/>
</dbReference>
<dbReference type="EMBL" id="BMNM01000007">
    <property type="protein sequence ID" value="GGI80792.1"/>
    <property type="molecule type" value="Genomic_DNA"/>
</dbReference>
<dbReference type="GeneID" id="76205747"/>
<dbReference type="PANTHER" id="PTHR43691:SF13">
    <property type="entry name" value="URIDINE PHOSPHORYLASE"/>
    <property type="match status" value="1"/>
</dbReference>
<keyword evidence="5" id="KW-1185">Reference proteome</keyword>
<protein>
    <submittedName>
        <fullName evidence="3">Uridine phosphorylase</fullName>
    </submittedName>
</protein>
<reference evidence="3" key="1">
    <citation type="journal article" date="2014" name="Int. J. Syst. Evol. Microbiol.">
        <title>Complete genome sequence of Corynebacterium casei LMG S-19264T (=DSM 44701T), isolated from a smear-ripened cheese.</title>
        <authorList>
            <consortium name="US DOE Joint Genome Institute (JGI-PGF)"/>
            <person name="Walter F."/>
            <person name="Albersmeier A."/>
            <person name="Kalinowski J."/>
            <person name="Ruckert C."/>
        </authorList>
    </citation>
    <scope>NUCLEOTIDE SEQUENCE</scope>
    <source>
        <strain evidence="3">JCM 11219</strain>
    </source>
</reference>
<organism evidence="3 4">
    <name type="scientific">Vulcanisaeta souniana JCM 11219</name>
    <dbReference type="NCBI Taxonomy" id="1293586"/>
    <lineage>
        <taxon>Archaea</taxon>
        <taxon>Thermoproteota</taxon>
        <taxon>Thermoprotei</taxon>
        <taxon>Thermoproteales</taxon>
        <taxon>Thermoproteaceae</taxon>
        <taxon>Vulcanisaeta</taxon>
    </lineage>
</organism>
<dbReference type="Pfam" id="PF01048">
    <property type="entry name" value="PNP_UDP_1"/>
    <property type="match status" value="1"/>
</dbReference>
<proteinExistence type="predicted"/>
<reference evidence="2" key="4">
    <citation type="journal article" date="2023" name="Microbiol. Resour. Announc.">
        <title>Complete Genome Sequence of Vulcanisaeta souniana Strain IC-059, a Hyperthermophilic Archaeon Isolated from Hot Spring Water in Japan.</title>
        <authorList>
            <person name="Kato S."/>
            <person name="Itoh T."/>
            <person name="Wu L."/>
            <person name="Ma J."/>
            <person name="Ohkuma M."/>
        </authorList>
    </citation>
    <scope>NUCLEOTIDE SEQUENCE</scope>
    <source>
        <strain evidence="2">JCM 11219</strain>
    </source>
</reference>
<reference evidence="3" key="2">
    <citation type="submission" date="2020-09" db="EMBL/GenBank/DDBJ databases">
        <authorList>
            <person name="Sun Q."/>
            <person name="Ohkuma M."/>
        </authorList>
    </citation>
    <scope>NUCLEOTIDE SEQUENCE</scope>
    <source>
        <strain evidence="3">JCM 11219</strain>
    </source>
</reference>
<dbReference type="CDD" id="cd17767">
    <property type="entry name" value="UP_EcUdp-like"/>
    <property type="match status" value="1"/>
</dbReference>
<dbReference type="Proteomes" id="UP000657075">
    <property type="component" value="Unassembled WGS sequence"/>
</dbReference>
<dbReference type="OrthoDB" id="372263at2157"/>
<reference evidence="5" key="3">
    <citation type="submission" date="2022-09" db="EMBL/GenBank/DDBJ databases">
        <title>Complete genome sequence of Vulcanisaeta souniana.</title>
        <authorList>
            <person name="Kato S."/>
            <person name="Itoh T."/>
            <person name="Ohkuma M."/>
        </authorList>
    </citation>
    <scope>NUCLEOTIDE SEQUENCE [LARGE SCALE GENOMIC DNA]</scope>
    <source>
        <strain evidence="5">JCM 11219</strain>
    </source>
</reference>
<dbReference type="GO" id="GO:0005829">
    <property type="term" value="C:cytosol"/>
    <property type="evidence" value="ECO:0007669"/>
    <property type="project" value="TreeGrafter"/>
</dbReference>
<name>A0A830E411_9CREN</name>
<sequence>MSASKPRVGTKVYHLMAGPGDVAPYVLTPGDPDRVPRIAKYWDNARAVAAHREYVTYTGTYRGAPISAVSTGIGGPATAIAIEELLTLGANTFIRVGTTGALHDWIGVGDVIINTGAVRFDGASNAYAMPEYPAIASYDVVLALVTAAESLGIRYHVGLTASTADFYVGQGRPGFRDYQPPWSRDIINTLSSMNVLNFEMEAATIYTIANIHGARAGGIMAVIANRKTNEFVPDAGVDEAIKVANEAVRILHEWDTIKSSLGLKHLTISVIREWMRR</sequence>
<gene>
    <name evidence="3" type="ORF">GCM10007112_17020</name>
    <name evidence="2" type="ORF">Vsou_01930</name>
</gene>
<dbReference type="GO" id="GO:0009116">
    <property type="term" value="P:nucleoside metabolic process"/>
    <property type="evidence" value="ECO:0007669"/>
    <property type="project" value="InterPro"/>
</dbReference>
<dbReference type="Gene3D" id="3.40.50.1580">
    <property type="entry name" value="Nucleoside phosphorylase domain"/>
    <property type="match status" value="1"/>
</dbReference>
<dbReference type="GO" id="GO:0009166">
    <property type="term" value="P:nucleotide catabolic process"/>
    <property type="evidence" value="ECO:0007669"/>
    <property type="project" value="InterPro"/>
</dbReference>
<accession>A0A830E411</accession>
<dbReference type="AlphaFoldDB" id="A0A830E411"/>
<dbReference type="NCBIfam" id="TIGR01718">
    <property type="entry name" value="Uridine-psphlse"/>
    <property type="match status" value="1"/>
</dbReference>
<evidence type="ECO:0000259" key="1">
    <source>
        <dbReference type="Pfam" id="PF01048"/>
    </source>
</evidence>
<evidence type="ECO:0000313" key="3">
    <source>
        <dbReference type="EMBL" id="GGI80792.1"/>
    </source>
</evidence>
<feature type="domain" description="Nucleoside phosphorylase" evidence="1">
    <location>
        <begin position="25"/>
        <end position="241"/>
    </location>
</feature>
<dbReference type="EMBL" id="AP026830">
    <property type="protein sequence ID" value="BDR91100.1"/>
    <property type="molecule type" value="Genomic_DNA"/>
</dbReference>
<dbReference type="SUPFAM" id="SSF53167">
    <property type="entry name" value="Purine and uridine phosphorylases"/>
    <property type="match status" value="1"/>
</dbReference>
<dbReference type="InterPro" id="IPR035994">
    <property type="entry name" value="Nucleoside_phosphorylase_sf"/>
</dbReference>
<evidence type="ECO:0000313" key="5">
    <source>
        <dbReference type="Proteomes" id="UP001060771"/>
    </source>
</evidence>
<dbReference type="Proteomes" id="UP001060771">
    <property type="component" value="Chromosome"/>
</dbReference>
<dbReference type="GO" id="GO:0004850">
    <property type="term" value="F:uridine phosphorylase activity"/>
    <property type="evidence" value="ECO:0007669"/>
    <property type="project" value="InterPro"/>
</dbReference>
<evidence type="ECO:0000313" key="4">
    <source>
        <dbReference type="Proteomes" id="UP000657075"/>
    </source>
</evidence>
<evidence type="ECO:0000313" key="2">
    <source>
        <dbReference type="EMBL" id="BDR91100.1"/>
    </source>
</evidence>
<dbReference type="InterPro" id="IPR010058">
    <property type="entry name" value="Uridine_phosphorylase"/>
</dbReference>
<dbReference type="PANTHER" id="PTHR43691">
    <property type="entry name" value="URIDINE PHOSPHORYLASE"/>
    <property type="match status" value="1"/>
</dbReference>
<dbReference type="InterPro" id="IPR000845">
    <property type="entry name" value="Nucleoside_phosphorylase_d"/>
</dbReference>